<feature type="binding site" evidence="6">
    <location>
        <position position="588"/>
    </location>
    <ligand>
        <name>Na(+)</name>
        <dbReference type="ChEBI" id="CHEBI:29101"/>
        <label>1</label>
    </ligand>
</feature>
<gene>
    <name evidence="11" type="ORF">CCH79_00009080</name>
</gene>
<dbReference type="PANTHER" id="PTHR11616">
    <property type="entry name" value="SODIUM/CHLORIDE DEPENDENT TRANSPORTER"/>
    <property type="match status" value="1"/>
</dbReference>
<dbReference type="EMBL" id="NHOQ01002573">
    <property type="protein sequence ID" value="PWA15724.1"/>
    <property type="molecule type" value="Genomic_DNA"/>
</dbReference>
<evidence type="ECO:0000256" key="2">
    <source>
        <dbReference type="ARBA" id="ARBA00022448"/>
    </source>
</evidence>
<feature type="non-terminal residue" evidence="11">
    <location>
        <position position="799"/>
    </location>
</feature>
<keyword evidence="7" id="KW-1015">Disulfide bond</keyword>
<dbReference type="AlphaFoldDB" id="A0A315UVX4"/>
<dbReference type="GO" id="GO:0005886">
    <property type="term" value="C:plasma membrane"/>
    <property type="evidence" value="ECO:0007669"/>
    <property type="project" value="TreeGrafter"/>
</dbReference>
<proteinExistence type="inferred from homology"/>
<dbReference type="InterPro" id="IPR000175">
    <property type="entry name" value="Na/ntran_symport"/>
</dbReference>
<feature type="transmembrane region" description="Helical" evidence="10">
    <location>
        <begin position="233"/>
        <end position="251"/>
    </location>
</feature>
<feature type="region of interest" description="Disordered" evidence="9">
    <location>
        <begin position="1"/>
        <end position="39"/>
    </location>
</feature>
<feature type="transmembrane region" description="Helical" evidence="10">
    <location>
        <begin position="573"/>
        <end position="598"/>
    </location>
</feature>
<feature type="binding site" evidence="6">
    <location>
        <position position="589"/>
    </location>
    <ligand>
        <name>Na(+)</name>
        <dbReference type="ChEBI" id="CHEBI:29101"/>
        <label>1</label>
    </ligand>
</feature>
<keyword evidence="6" id="KW-0915">Sodium</keyword>
<dbReference type="NCBIfam" id="NF037979">
    <property type="entry name" value="Na_transp"/>
    <property type="match status" value="1"/>
</dbReference>
<feature type="binding site" evidence="6">
    <location>
        <position position="476"/>
    </location>
    <ligand>
        <name>Na(+)</name>
        <dbReference type="ChEBI" id="CHEBI:29101"/>
        <label>1</label>
    </ligand>
</feature>
<organism evidence="11 12">
    <name type="scientific">Gambusia affinis</name>
    <name type="common">Western mosquitofish</name>
    <name type="synonym">Heterandria affinis</name>
    <dbReference type="NCBI Taxonomy" id="33528"/>
    <lineage>
        <taxon>Eukaryota</taxon>
        <taxon>Metazoa</taxon>
        <taxon>Chordata</taxon>
        <taxon>Craniata</taxon>
        <taxon>Vertebrata</taxon>
        <taxon>Euteleostomi</taxon>
        <taxon>Actinopterygii</taxon>
        <taxon>Neopterygii</taxon>
        <taxon>Teleostei</taxon>
        <taxon>Neoteleostei</taxon>
        <taxon>Acanthomorphata</taxon>
        <taxon>Ovalentaria</taxon>
        <taxon>Atherinomorphae</taxon>
        <taxon>Cyprinodontiformes</taxon>
        <taxon>Poeciliidae</taxon>
        <taxon>Poeciliinae</taxon>
        <taxon>Gambusia</taxon>
    </lineage>
</organism>
<feature type="disulfide bond" evidence="7">
    <location>
        <begin position="345"/>
        <end position="355"/>
    </location>
</feature>
<evidence type="ECO:0000313" key="12">
    <source>
        <dbReference type="Proteomes" id="UP000250572"/>
    </source>
</evidence>
<feature type="region of interest" description="Disordered" evidence="9">
    <location>
        <begin position="52"/>
        <end position="88"/>
    </location>
</feature>
<dbReference type="GO" id="GO:0046872">
    <property type="term" value="F:metal ion binding"/>
    <property type="evidence" value="ECO:0007669"/>
    <property type="project" value="UniProtKB-KW"/>
</dbReference>
<feature type="transmembrane region" description="Helical" evidence="10">
    <location>
        <begin position="420"/>
        <end position="437"/>
    </location>
</feature>
<feature type="compositionally biased region" description="Basic and acidic residues" evidence="9">
    <location>
        <begin position="14"/>
        <end position="23"/>
    </location>
</feature>
<keyword evidence="5 10" id="KW-0472">Membrane</keyword>
<feature type="transmembrane region" description="Helical" evidence="10">
    <location>
        <begin position="263"/>
        <end position="284"/>
    </location>
</feature>
<dbReference type="SUPFAM" id="SSF161070">
    <property type="entry name" value="SNF-like"/>
    <property type="match status" value="1"/>
</dbReference>
<sequence length="799" mass="89179">MPSSTSSVLSRTVSDGEDRRMRDVAGTPSSFLGEPRRSRSRRCLTGSYSISSCSRPNRKPIDLQDSVSNVDSTSHLRTDKHPSDPEATSERLKINIKLPTTTSFAPFTSLSTDTEKPLFPLAADGIEMSVTVCGRESNIESCERFSNMGLCIAVLFLILVNQPTCDGLTSRCFLYRRCIVWQRMPPEIRVSVYEAEMEFAEENSKPLSDAKGSTDCPVDTGAQRPTWSGQLDFILATVGYAVGLGNVWRFPYLCYSSGGGAFIIPYLVMVFLCGIPLLFMEFTVGQYSRLGSVHAFAKICPLFKGVGLATVVISFVFCTFYNVLMGWAFFYFFNSFRETLPWSSCNNTWNVVGNCSSGFPGNSTHLQSSSQQFFDHKLLEKTSGIEEAGGLQWEVFGCLLFSWIIIYLCIFKGVKSTGKVVYFTAVFPYFILFALLINNIQLPGAKEGILYFITPVWSKLFEIKVWVNAAAQVFNSLGIAFGCMISMASYNKFNNNITRDVLIVSLVNSFTSILAGLVIFSAIGYMSFKHNLPVDNIATDGKNRFIKTLTGSGPGLVFVVYPEVLSTMPGYQFWTPLFFIMLLCLGLDSQFGNVEVVVTFLKDEFGVKVSRYLKREELLVLVVCFVGLLLGIPHVTQGGIYVFQLMDHTAVGSLIFLAFFEVVAVCWIFGVSRLSLMVKRMRGESPSLFFHLCWLLFCPLLILCILVSSIVQYKPLRYGEYMYPLWAEVVGWVVSLVSIVWIPLCAVHEIYNSKGSLLQRIKTAVAPTLDLDAMDLHPKKQEADKPVLEKLLRSSVYPE</sequence>
<evidence type="ECO:0000256" key="5">
    <source>
        <dbReference type="ARBA" id="ARBA00023136"/>
    </source>
</evidence>
<dbReference type="PROSITE" id="PS00610">
    <property type="entry name" value="NA_NEUROTRAN_SYMP_1"/>
    <property type="match status" value="1"/>
</dbReference>
<feature type="transmembrane region" description="Helical" evidence="10">
    <location>
        <begin position="391"/>
        <end position="411"/>
    </location>
</feature>
<comment type="subcellular location">
    <subcellularLocation>
        <location evidence="1">Membrane</location>
        <topology evidence="1">Multi-pass membrane protein</topology>
    </subcellularLocation>
</comment>
<feature type="binding site" evidence="6">
    <location>
        <position position="508"/>
    </location>
    <ligand>
        <name>Na(+)</name>
        <dbReference type="ChEBI" id="CHEBI:29101"/>
        <label>1</label>
    </ligand>
</feature>
<feature type="transmembrane region" description="Helical" evidence="10">
    <location>
        <begin position="501"/>
        <end position="526"/>
    </location>
</feature>
<dbReference type="GO" id="GO:0005283">
    <property type="term" value="F:amino acid:sodium symporter activity"/>
    <property type="evidence" value="ECO:0007669"/>
    <property type="project" value="TreeGrafter"/>
</dbReference>
<evidence type="ECO:0000256" key="6">
    <source>
        <dbReference type="PIRSR" id="PIRSR600175-1"/>
    </source>
</evidence>
<dbReference type="PROSITE" id="PS50267">
    <property type="entry name" value="NA_NEUROTRAN_SYMP_3"/>
    <property type="match status" value="1"/>
</dbReference>
<evidence type="ECO:0000256" key="9">
    <source>
        <dbReference type="SAM" id="MobiDB-lite"/>
    </source>
</evidence>
<evidence type="ECO:0000256" key="8">
    <source>
        <dbReference type="RuleBase" id="RU003732"/>
    </source>
</evidence>
<feature type="binding site" evidence="6">
    <location>
        <position position="239"/>
    </location>
    <ligand>
        <name>Na(+)</name>
        <dbReference type="ChEBI" id="CHEBI:29101"/>
        <label>1</label>
    </ligand>
</feature>
<keyword evidence="2 8" id="KW-0813">Transport</keyword>
<feature type="transmembrane region" description="Helical" evidence="10">
    <location>
        <begin position="305"/>
        <end position="333"/>
    </location>
</feature>
<feature type="binding site" evidence="6">
    <location>
        <position position="585"/>
    </location>
    <ligand>
        <name>Na(+)</name>
        <dbReference type="ChEBI" id="CHEBI:29101"/>
        <label>1</label>
    </ligand>
</feature>
<reference evidence="11 12" key="1">
    <citation type="journal article" date="2018" name="G3 (Bethesda)">
        <title>A High-Quality Reference Genome for the Invasive Mosquitofish Gambusia affinis Using a Chicago Library.</title>
        <authorList>
            <person name="Hoffberg S.L."/>
            <person name="Troendle N.J."/>
            <person name="Glenn T.C."/>
            <person name="Mahmud O."/>
            <person name="Louha S."/>
            <person name="Chalopin D."/>
            <person name="Bennetzen J.L."/>
            <person name="Mauricio R."/>
        </authorList>
    </citation>
    <scope>NUCLEOTIDE SEQUENCE [LARGE SCALE GENOMIC DNA]</scope>
    <source>
        <strain evidence="11">NE01/NJP1002.9</strain>
        <tissue evidence="11">Muscle</tissue>
    </source>
</reference>
<feature type="transmembrane region" description="Helical" evidence="10">
    <location>
        <begin position="730"/>
        <end position="751"/>
    </location>
</feature>
<evidence type="ECO:0000313" key="11">
    <source>
        <dbReference type="EMBL" id="PWA15724.1"/>
    </source>
</evidence>
<evidence type="ECO:0000256" key="1">
    <source>
        <dbReference type="ARBA" id="ARBA00004141"/>
    </source>
</evidence>
<feature type="compositionally biased region" description="Low complexity" evidence="9">
    <location>
        <begin position="1"/>
        <end position="13"/>
    </location>
</feature>
<feature type="transmembrane region" description="Helical" evidence="10">
    <location>
        <begin position="655"/>
        <end position="676"/>
    </location>
</feature>
<keyword evidence="12" id="KW-1185">Reference proteome</keyword>
<evidence type="ECO:0000256" key="4">
    <source>
        <dbReference type="ARBA" id="ARBA00022989"/>
    </source>
</evidence>
<comment type="caution">
    <text evidence="11">The sequence shown here is derived from an EMBL/GenBank/DDBJ whole genome shotgun (WGS) entry which is preliminary data.</text>
</comment>
<feature type="transmembrane region" description="Helical" evidence="10">
    <location>
        <begin position="618"/>
        <end position="643"/>
    </location>
</feature>
<dbReference type="Pfam" id="PF00209">
    <property type="entry name" value="SNF"/>
    <property type="match status" value="1"/>
</dbReference>
<dbReference type="InterPro" id="IPR037272">
    <property type="entry name" value="SNS_sf"/>
</dbReference>
<feature type="binding site" evidence="6">
    <location>
        <position position="246"/>
    </location>
    <ligand>
        <name>Na(+)</name>
        <dbReference type="ChEBI" id="CHEBI:29101"/>
        <label>1</label>
    </ligand>
</feature>
<keyword evidence="6" id="KW-0479">Metal-binding</keyword>
<accession>A0A315UVX4</accession>
<dbReference type="PRINTS" id="PR00176">
    <property type="entry name" value="NANEUSMPORT"/>
</dbReference>
<keyword evidence="8" id="KW-0769">Symport</keyword>
<dbReference type="GO" id="GO:0089718">
    <property type="term" value="P:amino acid import across plasma membrane"/>
    <property type="evidence" value="ECO:0007669"/>
    <property type="project" value="TreeGrafter"/>
</dbReference>
<feature type="binding site" evidence="6">
    <location>
        <position position="241"/>
    </location>
    <ligand>
        <name>Na(+)</name>
        <dbReference type="ChEBI" id="CHEBI:29101"/>
        <label>1</label>
    </ligand>
</feature>
<dbReference type="PANTHER" id="PTHR11616:SF133">
    <property type="entry name" value="TRANSPORTER"/>
    <property type="match status" value="1"/>
</dbReference>
<evidence type="ECO:0000256" key="10">
    <source>
        <dbReference type="SAM" id="Phobius"/>
    </source>
</evidence>
<feature type="transmembrane region" description="Helical" evidence="10">
    <location>
        <begin position="465"/>
        <end position="489"/>
    </location>
</feature>
<keyword evidence="3 8" id="KW-0812">Transmembrane</keyword>
<feature type="transmembrane region" description="Helical" evidence="10">
    <location>
        <begin position="688"/>
        <end position="710"/>
    </location>
</feature>
<feature type="compositionally biased region" description="Basic and acidic residues" evidence="9">
    <location>
        <begin position="74"/>
        <end position="88"/>
    </location>
</feature>
<evidence type="ECO:0000256" key="7">
    <source>
        <dbReference type="PIRSR" id="PIRSR600175-2"/>
    </source>
</evidence>
<keyword evidence="4 10" id="KW-1133">Transmembrane helix</keyword>
<feature type="binding site" evidence="6">
    <location>
        <position position="242"/>
    </location>
    <ligand>
        <name>Na(+)</name>
        <dbReference type="ChEBI" id="CHEBI:29101"/>
        <label>1</label>
    </ligand>
</feature>
<name>A0A315UVX4_GAMAF</name>
<dbReference type="Proteomes" id="UP000250572">
    <property type="component" value="Unassembled WGS sequence"/>
</dbReference>
<comment type="similarity">
    <text evidence="8">Belongs to the sodium:neurotransmitter symporter (SNF) (TC 2.A.22) family.</text>
</comment>
<evidence type="ECO:0000256" key="3">
    <source>
        <dbReference type="ARBA" id="ARBA00022692"/>
    </source>
</evidence>
<protein>
    <recommendedName>
        <fullName evidence="8">Transporter</fullName>
    </recommendedName>
</protein>